<name>A0A7J4XK73_9BACE</name>
<comment type="pathway">
    <text evidence="1">Cofactor biosynthesis; thiamine diphosphate biosynthesis.</text>
</comment>
<dbReference type="SUPFAM" id="SSF53613">
    <property type="entry name" value="Ribokinase-like"/>
    <property type="match status" value="1"/>
</dbReference>
<keyword evidence="3 8" id="KW-0808">Transferase</keyword>
<reference evidence="8 9" key="1">
    <citation type="journal article" date="2019" name="Nat. Med.">
        <title>A library of human gut bacterial isolates paired with longitudinal multiomics data enables mechanistic microbiome research.</title>
        <authorList>
            <person name="Poyet M."/>
            <person name="Groussin M."/>
            <person name="Gibbons S.M."/>
            <person name="Avila-Pacheco J."/>
            <person name="Jiang X."/>
            <person name="Kearney S.M."/>
            <person name="Perrotta A.R."/>
            <person name="Berdy B."/>
            <person name="Zhao S."/>
            <person name="Lieberman T.D."/>
            <person name="Swanson P.K."/>
            <person name="Smith M."/>
            <person name="Roesemann S."/>
            <person name="Alexander J.E."/>
            <person name="Rich S.A."/>
            <person name="Livny J."/>
            <person name="Vlamakis H."/>
            <person name="Clish C."/>
            <person name="Bullock K."/>
            <person name="Deik A."/>
            <person name="Scott J."/>
            <person name="Pierce K.A."/>
            <person name="Xavier R.J."/>
            <person name="Alm E.J."/>
        </authorList>
    </citation>
    <scope>NUCLEOTIDE SEQUENCE [LARGE SCALE GENOMIC DNA]</scope>
    <source>
        <strain evidence="8 9">BIOML-A10</strain>
    </source>
</reference>
<keyword evidence="4" id="KW-0547">Nucleotide-binding</keyword>
<dbReference type="GO" id="GO:0008972">
    <property type="term" value="F:phosphomethylpyrimidine kinase activity"/>
    <property type="evidence" value="ECO:0007669"/>
    <property type="project" value="InterPro"/>
</dbReference>
<dbReference type="RefSeq" id="WP_130058964.1">
    <property type="nucleotide sequence ID" value="NZ_CP081902.1"/>
</dbReference>
<dbReference type="PANTHER" id="PTHR20858:SF17">
    <property type="entry name" value="HYDROXYMETHYLPYRIMIDINE_PHOSPHOMETHYLPYRIMIDINE KINASE THI20-RELATED"/>
    <property type="match status" value="1"/>
</dbReference>
<evidence type="ECO:0000256" key="6">
    <source>
        <dbReference type="ARBA" id="ARBA00022840"/>
    </source>
</evidence>
<evidence type="ECO:0000256" key="2">
    <source>
        <dbReference type="ARBA" id="ARBA00012135"/>
    </source>
</evidence>
<proteinExistence type="predicted"/>
<dbReference type="EMBL" id="VWMK01000006">
    <property type="protein sequence ID" value="KAA3766775.1"/>
    <property type="molecule type" value="Genomic_DNA"/>
</dbReference>
<dbReference type="EC" id="2.7.1.49" evidence="2"/>
<dbReference type="GO" id="GO:0009228">
    <property type="term" value="P:thiamine biosynthetic process"/>
    <property type="evidence" value="ECO:0007669"/>
    <property type="project" value="InterPro"/>
</dbReference>
<dbReference type="AlphaFoldDB" id="A0A7J4XK73"/>
<dbReference type="FunFam" id="3.40.1190.20:FF:000003">
    <property type="entry name" value="Phosphomethylpyrimidine kinase ThiD"/>
    <property type="match status" value="1"/>
</dbReference>
<accession>A0A7J4XK73</accession>
<evidence type="ECO:0000313" key="9">
    <source>
        <dbReference type="Proteomes" id="UP000422221"/>
    </source>
</evidence>
<evidence type="ECO:0000256" key="3">
    <source>
        <dbReference type="ARBA" id="ARBA00022679"/>
    </source>
</evidence>
<feature type="domain" description="Pyridoxamine kinase/Phosphomethylpyrimidine kinase" evidence="7">
    <location>
        <begin position="14"/>
        <end position="255"/>
    </location>
</feature>
<dbReference type="InterPro" id="IPR029056">
    <property type="entry name" value="Ribokinase-like"/>
</dbReference>
<protein>
    <recommendedName>
        <fullName evidence="2">hydroxymethylpyrimidine kinase</fullName>
        <ecNumber evidence="2">2.7.1.49</ecNumber>
    </recommendedName>
</protein>
<evidence type="ECO:0000256" key="1">
    <source>
        <dbReference type="ARBA" id="ARBA00004948"/>
    </source>
</evidence>
<keyword evidence="6" id="KW-0067">ATP-binding</keyword>
<dbReference type="Pfam" id="PF08543">
    <property type="entry name" value="Phos_pyr_kin"/>
    <property type="match status" value="1"/>
</dbReference>
<evidence type="ECO:0000313" key="8">
    <source>
        <dbReference type="EMBL" id="KAA3766775.1"/>
    </source>
</evidence>
<dbReference type="NCBIfam" id="TIGR00097">
    <property type="entry name" value="HMP-P_kinase"/>
    <property type="match status" value="1"/>
</dbReference>
<gene>
    <name evidence="8" type="primary">thiD</name>
    <name evidence="8" type="ORF">F3F73_07835</name>
</gene>
<dbReference type="CDD" id="cd01169">
    <property type="entry name" value="HMPP_kinase"/>
    <property type="match status" value="1"/>
</dbReference>
<evidence type="ECO:0000259" key="7">
    <source>
        <dbReference type="Pfam" id="PF08543"/>
    </source>
</evidence>
<evidence type="ECO:0000256" key="5">
    <source>
        <dbReference type="ARBA" id="ARBA00022777"/>
    </source>
</evidence>
<comment type="caution">
    <text evidence="8">The sequence shown here is derived from an EMBL/GenBank/DDBJ whole genome shotgun (WGS) entry which is preliminary data.</text>
</comment>
<keyword evidence="5 8" id="KW-0418">Kinase</keyword>
<organism evidence="8 9">
    <name type="scientific">Bacteroides salyersiae</name>
    <dbReference type="NCBI Taxonomy" id="291644"/>
    <lineage>
        <taxon>Bacteria</taxon>
        <taxon>Pseudomonadati</taxon>
        <taxon>Bacteroidota</taxon>
        <taxon>Bacteroidia</taxon>
        <taxon>Bacteroidales</taxon>
        <taxon>Bacteroidaceae</taxon>
        <taxon>Bacteroides</taxon>
    </lineage>
</organism>
<dbReference type="GO" id="GO:0008902">
    <property type="term" value="F:hydroxymethylpyrimidine kinase activity"/>
    <property type="evidence" value="ECO:0007669"/>
    <property type="project" value="UniProtKB-EC"/>
</dbReference>
<dbReference type="GO" id="GO:0005524">
    <property type="term" value="F:ATP binding"/>
    <property type="evidence" value="ECO:0007669"/>
    <property type="project" value="UniProtKB-KW"/>
</dbReference>
<evidence type="ECO:0000256" key="4">
    <source>
        <dbReference type="ARBA" id="ARBA00022741"/>
    </source>
</evidence>
<dbReference type="Proteomes" id="UP000422221">
    <property type="component" value="Unassembled WGS sequence"/>
</dbReference>
<dbReference type="InterPro" id="IPR013749">
    <property type="entry name" value="PM/HMP-P_kinase-1"/>
</dbReference>
<dbReference type="GO" id="GO:0005829">
    <property type="term" value="C:cytosol"/>
    <property type="evidence" value="ECO:0007669"/>
    <property type="project" value="TreeGrafter"/>
</dbReference>
<dbReference type="InterPro" id="IPR004399">
    <property type="entry name" value="HMP/HMP-P_kinase_dom"/>
</dbReference>
<sequence>MKHYPVILSIAGSDCSGGAGIQADIKTISALGGYAASVITAVTVQNTMGVHAVHAVPIEIIRGQIEAVMEDLHPEVVKIGMVGDAETVRAIAGCLRKYHPKYIVYDPVMVSTSGRKLMNDDAIEIVKRELFPLVSLITPNLDEVEVLTGKTITAPEEMQQTAQEFSTLYQTAVLIKGGHLQGEEMQDILCVDGNIFIYKGRKIKSHNLHGTGCTLSSSIATYLALGYIMDKAVGKAKTYIGGAISAGKEVVAGHGNGALCHFWNPVKAQIIDDKVDR</sequence>
<dbReference type="PANTHER" id="PTHR20858">
    <property type="entry name" value="PHOSPHOMETHYLPYRIMIDINE KINASE"/>
    <property type="match status" value="1"/>
</dbReference>
<dbReference type="Gene3D" id="3.40.1190.20">
    <property type="match status" value="1"/>
</dbReference>